<organism evidence="1">
    <name type="scientific">viral metagenome</name>
    <dbReference type="NCBI Taxonomy" id="1070528"/>
    <lineage>
        <taxon>unclassified sequences</taxon>
        <taxon>metagenomes</taxon>
        <taxon>organismal metagenomes</taxon>
    </lineage>
</organism>
<sequence>MKTEAVMLGDGMGISEVQRDYLALIAIGISQAEALALCKRKEITLKVWRSHSREFKEGELFLKQNRNVLKKGALGRLKELILAGMIKQALLINDGYDNLSDRDKTRILKTAELVMKFQLDAVQDESYEEKMRRLRKVLEDAV</sequence>
<protein>
    <submittedName>
        <fullName evidence="1">Uncharacterized protein</fullName>
    </submittedName>
</protein>
<proteinExistence type="predicted"/>
<evidence type="ECO:0000313" key="1">
    <source>
        <dbReference type="EMBL" id="QJI03855.1"/>
    </source>
</evidence>
<accession>A0A6M3Y0R5</accession>
<reference evidence="1" key="1">
    <citation type="submission" date="2020-03" db="EMBL/GenBank/DDBJ databases">
        <title>The deep terrestrial virosphere.</title>
        <authorList>
            <person name="Holmfeldt K."/>
            <person name="Nilsson E."/>
            <person name="Simone D."/>
            <person name="Lopez-Fernandez M."/>
            <person name="Wu X."/>
            <person name="de Brujin I."/>
            <person name="Lundin D."/>
            <person name="Andersson A."/>
            <person name="Bertilsson S."/>
            <person name="Dopson M."/>
        </authorList>
    </citation>
    <scope>NUCLEOTIDE SEQUENCE</scope>
    <source>
        <strain evidence="1">TM448B05252</strain>
    </source>
</reference>
<dbReference type="EMBL" id="MT145125">
    <property type="protein sequence ID" value="QJI03855.1"/>
    <property type="molecule type" value="Genomic_DNA"/>
</dbReference>
<dbReference type="AlphaFoldDB" id="A0A6M3Y0R5"/>
<name>A0A6M3Y0R5_9ZZZZ</name>
<gene>
    <name evidence="1" type="ORF">TM448B05252_0007</name>
</gene>